<dbReference type="EMBL" id="CACVBM020001087">
    <property type="protein sequence ID" value="CAA7029908.1"/>
    <property type="molecule type" value="Genomic_DNA"/>
</dbReference>
<proteinExistence type="inferred from homology"/>
<evidence type="ECO:0000256" key="7">
    <source>
        <dbReference type="ARBA" id="ARBA00022630"/>
    </source>
</evidence>
<dbReference type="InterPro" id="IPR037396">
    <property type="entry name" value="FMN_HAD"/>
</dbReference>
<comment type="similarity">
    <text evidence="12">Belongs to the FMN-dependent alpha-hydroxy acid dehydrogenase family.</text>
</comment>
<keyword evidence="6" id="KW-0323">Glycolate pathway</keyword>
<dbReference type="GO" id="GO:0042742">
    <property type="term" value="P:defense response to bacterium"/>
    <property type="evidence" value="ECO:0007669"/>
    <property type="project" value="UniProtKB-ARBA"/>
</dbReference>
<dbReference type="InterPro" id="IPR013785">
    <property type="entry name" value="Aldolase_TIM"/>
</dbReference>
<dbReference type="GO" id="GO:0009854">
    <property type="term" value="P:oxidative photosynthetic carbon pathway"/>
    <property type="evidence" value="ECO:0007669"/>
    <property type="project" value="UniProtKB-KW"/>
</dbReference>
<evidence type="ECO:0000256" key="5">
    <source>
        <dbReference type="ARBA" id="ARBA00013087"/>
    </source>
</evidence>
<keyword evidence="9" id="KW-0560">Oxidoreductase</keyword>
<dbReference type="GO" id="GO:0050665">
    <property type="term" value="P:hydrogen peroxide biosynthetic process"/>
    <property type="evidence" value="ECO:0007669"/>
    <property type="project" value="UniProtKB-ARBA"/>
</dbReference>
<evidence type="ECO:0000256" key="8">
    <source>
        <dbReference type="ARBA" id="ARBA00022643"/>
    </source>
</evidence>
<dbReference type="PANTHER" id="PTHR10578:SF107">
    <property type="entry name" value="2-HYDROXYACID OXIDASE 1"/>
    <property type="match status" value="1"/>
</dbReference>
<dbReference type="EC" id="1.1.3.15" evidence="5"/>
<dbReference type="InterPro" id="IPR000262">
    <property type="entry name" value="FMN-dep_DH"/>
</dbReference>
<dbReference type="Gene3D" id="3.20.20.70">
    <property type="entry name" value="Aldolase class I"/>
    <property type="match status" value="2"/>
</dbReference>
<dbReference type="FunFam" id="3.20.20.70:FF:000063">
    <property type="entry name" value="peroxisomal (S)-2-hydroxy-acid oxidase GLO1"/>
    <property type="match status" value="2"/>
</dbReference>
<accession>A0A6D2IXP4</accession>
<dbReference type="OrthoDB" id="25826at2759"/>
<evidence type="ECO:0000256" key="2">
    <source>
        <dbReference type="ARBA" id="ARBA00004275"/>
    </source>
</evidence>
<dbReference type="CDD" id="cd02809">
    <property type="entry name" value="alpha_hydroxyacid_oxid_FMN"/>
    <property type="match status" value="2"/>
</dbReference>
<evidence type="ECO:0000313" key="15">
    <source>
        <dbReference type="EMBL" id="CAA7029908.1"/>
    </source>
</evidence>
<reference evidence="15" key="1">
    <citation type="submission" date="2020-01" db="EMBL/GenBank/DDBJ databases">
        <authorList>
            <person name="Mishra B."/>
        </authorList>
    </citation>
    <scope>NUCLEOTIDE SEQUENCE [LARGE SCALE GENOMIC DNA]</scope>
</reference>
<evidence type="ECO:0000256" key="4">
    <source>
        <dbReference type="ARBA" id="ARBA00011881"/>
    </source>
</evidence>
<evidence type="ECO:0000256" key="11">
    <source>
        <dbReference type="ARBA" id="ARBA00023238"/>
    </source>
</evidence>
<dbReference type="GO" id="GO:0010181">
    <property type="term" value="F:FMN binding"/>
    <property type="evidence" value="ECO:0007669"/>
    <property type="project" value="InterPro"/>
</dbReference>
<dbReference type="GO" id="GO:0005777">
    <property type="term" value="C:peroxisome"/>
    <property type="evidence" value="ECO:0007669"/>
    <property type="project" value="UniProtKB-SubCell"/>
</dbReference>
<evidence type="ECO:0000259" key="14">
    <source>
        <dbReference type="PROSITE" id="PS51349"/>
    </source>
</evidence>
<evidence type="ECO:0000256" key="9">
    <source>
        <dbReference type="ARBA" id="ARBA00023002"/>
    </source>
</evidence>
<dbReference type="SUPFAM" id="SSF51395">
    <property type="entry name" value="FMN-linked oxidoreductases"/>
    <property type="match status" value="2"/>
</dbReference>
<keyword evidence="8" id="KW-0288">FMN</keyword>
<evidence type="ECO:0000256" key="12">
    <source>
        <dbReference type="ARBA" id="ARBA00024042"/>
    </source>
</evidence>
<dbReference type="PROSITE" id="PS00557">
    <property type="entry name" value="FMN_HYDROXY_ACID_DH_1"/>
    <property type="match status" value="2"/>
</dbReference>
<comment type="pathway">
    <text evidence="3">Photosynthesis; photorespiration; glycine from 2-phosphoglycolate: step 2/3.</text>
</comment>
<evidence type="ECO:0000256" key="13">
    <source>
        <dbReference type="ARBA" id="ARBA00036241"/>
    </source>
</evidence>
<dbReference type="InterPro" id="IPR008259">
    <property type="entry name" value="FMN_hydac_DH_AS"/>
</dbReference>
<feature type="domain" description="FMN hydroxy acid dehydrogenase" evidence="14">
    <location>
        <begin position="51"/>
        <end position="412"/>
    </location>
</feature>
<feature type="domain" description="FMN hydroxy acid dehydrogenase" evidence="14">
    <location>
        <begin position="422"/>
        <end position="783"/>
    </location>
</feature>
<comment type="subunit">
    <text evidence="4">Homotetramer.</text>
</comment>
<dbReference type="InterPro" id="IPR012133">
    <property type="entry name" value="Alpha-hydoxy_acid_DH_FMN"/>
</dbReference>
<evidence type="ECO:0000256" key="1">
    <source>
        <dbReference type="ARBA" id="ARBA00001917"/>
    </source>
</evidence>
<evidence type="ECO:0000256" key="6">
    <source>
        <dbReference type="ARBA" id="ARBA00022594"/>
    </source>
</evidence>
<comment type="caution">
    <text evidence="15">The sequence shown here is derived from an EMBL/GenBank/DDBJ whole genome shotgun (WGS) entry which is preliminary data.</text>
</comment>
<comment type="cofactor">
    <cofactor evidence="1">
        <name>FMN</name>
        <dbReference type="ChEBI" id="CHEBI:58210"/>
    </cofactor>
</comment>
<dbReference type="GO" id="GO:0003973">
    <property type="term" value="F:(S)-2-hydroxy-acid oxidase activity"/>
    <property type="evidence" value="ECO:0007669"/>
    <property type="project" value="UniProtKB-EC"/>
</dbReference>
<organism evidence="15 16">
    <name type="scientific">Microthlaspi erraticum</name>
    <dbReference type="NCBI Taxonomy" id="1685480"/>
    <lineage>
        <taxon>Eukaryota</taxon>
        <taxon>Viridiplantae</taxon>
        <taxon>Streptophyta</taxon>
        <taxon>Embryophyta</taxon>
        <taxon>Tracheophyta</taxon>
        <taxon>Spermatophyta</taxon>
        <taxon>Magnoliopsida</taxon>
        <taxon>eudicotyledons</taxon>
        <taxon>Gunneridae</taxon>
        <taxon>Pentapetalae</taxon>
        <taxon>rosids</taxon>
        <taxon>malvids</taxon>
        <taxon>Brassicales</taxon>
        <taxon>Brassicaceae</taxon>
        <taxon>Coluteocarpeae</taxon>
        <taxon>Microthlaspi</taxon>
    </lineage>
</organism>
<name>A0A6D2IXP4_9BRAS</name>
<keyword evidence="11" id="KW-0601">Photorespiration</keyword>
<keyword evidence="7" id="KW-0285">Flavoprotein</keyword>
<comment type="catalytic activity">
    <reaction evidence="13">
        <text>glycolate + O2 = glyoxylate + H2O2</text>
        <dbReference type="Rhea" id="RHEA:25311"/>
        <dbReference type="ChEBI" id="CHEBI:15379"/>
        <dbReference type="ChEBI" id="CHEBI:16240"/>
        <dbReference type="ChEBI" id="CHEBI:29805"/>
        <dbReference type="ChEBI" id="CHEBI:36655"/>
        <dbReference type="EC" id="1.1.3.15"/>
    </reaction>
    <physiologicalReaction direction="left-to-right" evidence="13">
        <dbReference type="Rhea" id="RHEA:25312"/>
    </physiologicalReaction>
</comment>
<dbReference type="Proteomes" id="UP000467841">
    <property type="component" value="Unassembled WGS sequence"/>
</dbReference>
<keyword evidence="10" id="KW-0576">Peroxisome</keyword>
<protein>
    <recommendedName>
        <fullName evidence="5">(S)-2-hydroxy-acid oxidase</fullName>
        <ecNumber evidence="5">1.1.3.15</ecNumber>
    </recommendedName>
</protein>
<evidence type="ECO:0000256" key="3">
    <source>
        <dbReference type="ARBA" id="ARBA00004923"/>
    </source>
</evidence>
<evidence type="ECO:0000256" key="10">
    <source>
        <dbReference type="ARBA" id="ARBA00023140"/>
    </source>
</evidence>
<dbReference type="PROSITE" id="PS51349">
    <property type="entry name" value="FMN_HYDROXY_ACID_DH_2"/>
    <property type="match status" value="2"/>
</dbReference>
<comment type="subcellular location">
    <subcellularLocation>
        <location evidence="2">Peroxisome</location>
    </subcellularLocation>
</comment>
<gene>
    <name evidence="15" type="ORF">MERR_LOCUS17143</name>
</gene>
<dbReference type="Pfam" id="PF01070">
    <property type="entry name" value="FMN_dh"/>
    <property type="match status" value="2"/>
</dbReference>
<keyword evidence="16" id="KW-1185">Reference proteome</keyword>
<sequence length="794" mass="87559">MREKLRNTQVASGLDTTHLIFVRISSTILHLQLLIHNIIFQLSSILIKTNTGKMEITNVTEYQEIAKQKLPKMVYDYYASGAEDQWTLQENRNAFARILFRPRILIDVNKIDMSTTVLGFKISMPIMIAPTAMQKMAHPEGEYATARAASAAGTIMTLSSWATSSVEEVASTGPGIRFFQLYVYKNRKVVEQLVRRAEKAGFKAIALTVDTPRLGRRESDIKNRFTLPPNLTLKNFEGLDLGKMDEANDSGLASYVAGQIDRTLSWKDVQWLQTITSMPILVKGVLTGEDARIAIQAGAAGIIVSNHGARQLDYVPATISALEEVVKATQGRVPVFLDGGVRRGTDVFKALALGASGIFIGRPVVFSLAAEGELGVRKVLQMLRDEFELTMALSGCRSLSEITRNHIVAEWDTPRHLPRLNTGEMEITNVSEYEEIAKKKLPKMAYDYYASGAEDQWTLQENRNAFARILFRPRILIDVSKIDMTTTVLGFKISMPIMVAPTAFQKMAHPEGEYATARAASAAGTIMTLSSWATSSVEEVASTGPGIRFFQLYVYKNRKVVEQLVRRAEKAGFKAIALTVDTPRLGRRESDIKNRFTLPPNLTLKNFEGLDLGKMDEANDSGLASYVSGQIDRTLSWKDVQWLQTITKMPILVKGVITGEDARIAVQAGAAGIIVSNHGARQLDYVPATISALEEVVKATQGRIPVFLDGGVRRGTDVFKALALGASGIFIGRPVVFSLAAEGEAGVRKVLQMLRDEFELTMALSGCRSLKEITRNHITTEWDTPKGPNPLARL</sequence>
<dbReference type="PANTHER" id="PTHR10578">
    <property type="entry name" value="S -2-HYDROXY-ACID OXIDASE-RELATED"/>
    <property type="match status" value="1"/>
</dbReference>
<dbReference type="AlphaFoldDB" id="A0A6D2IXP4"/>
<evidence type="ECO:0000313" key="16">
    <source>
        <dbReference type="Proteomes" id="UP000467841"/>
    </source>
</evidence>